<proteinExistence type="predicted"/>
<dbReference type="EMBL" id="JBAFSM010000043">
    <property type="protein sequence ID" value="MEG3439250.1"/>
    <property type="molecule type" value="Genomic_DNA"/>
</dbReference>
<keyword evidence="2" id="KW-1185">Reference proteome</keyword>
<dbReference type="Proteomes" id="UP001328733">
    <property type="component" value="Unassembled WGS sequence"/>
</dbReference>
<dbReference type="AlphaFoldDB" id="A0AAW9QQS5"/>
<name>A0AAW9QQS5_9CHRO</name>
<protein>
    <submittedName>
        <fullName evidence="1">Nitrate reductase associated protein</fullName>
    </submittedName>
</protein>
<comment type="caution">
    <text evidence="1">The sequence shown here is derived from an EMBL/GenBank/DDBJ whole genome shotgun (WGS) entry which is preliminary data.</text>
</comment>
<dbReference type="InterPro" id="IPR013481">
    <property type="entry name" value="NarM"/>
</dbReference>
<dbReference type="NCBIfam" id="TIGR02664">
    <property type="entry name" value="nitr_red_assoc"/>
    <property type="match status" value="1"/>
</dbReference>
<accession>A0AAW9QQS5</accession>
<organism evidence="1 2">
    <name type="scientific">Pannus brasiliensis CCIBt3594</name>
    <dbReference type="NCBI Taxonomy" id="1427578"/>
    <lineage>
        <taxon>Bacteria</taxon>
        <taxon>Bacillati</taxon>
        <taxon>Cyanobacteriota</taxon>
        <taxon>Cyanophyceae</taxon>
        <taxon>Oscillatoriophycideae</taxon>
        <taxon>Chroococcales</taxon>
        <taxon>Microcystaceae</taxon>
        <taxon>Pannus</taxon>
    </lineage>
</organism>
<dbReference type="Pfam" id="PF09655">
    <property type="entry name" value="Nitr_red_assoc"/>
    <property type="match status" value="1"/>
</dbReference>
<gene>
    <name evidence="1" type="ORF">V0288_19145</name>
</gene>
<sequence length="153" mass="17739">MTTFFEFESDFVDSLRCIPMVVRMKLDTCGVKLKLSHWMQLSQTERQVLVSMACETAEEAKIYREFLQDLITEKTGAPAGELAIDPRPAWLDETTIPESVREKAREFGTEITPQQWRELTPARRFALIKLSRPSHENLNFYPALQEFNLLTKV</sequence>
<evidence type="ECO:0000313" key="2">
    <source>
        <dbReference type="Proteomes" id="UP001328733"/>
    </source>
</evidence>
<dbReference type="RefSeq" id="WP_332866735.1">
    <property type="nucleotide sequence ID" value="NZ_JBAFSM010000043.1"/>
</dbReference>
<evidence type="ECO:0000313" key="1">
    <source>
        <dbReference type="EMBL" id="MEG3439250.1"/>
    </source>
</evidence>
<reference evidence="1 2" key="1">
    <citation type="submission" date="2024-01" db="EMBL/GenBank/DDBJ databases">
        <title>Genomic insights into the taxonomy and metabolism of the cyanobacterium Pannus brasiliensis CCIBt3594.</title>
        <authorList>
            <person name="Machado M."/>
            <person name="Botero N.B."/>
            <person name="Andreote A.P.D."/>
            <person name="Feitosa A.M.T."/>
            <person name="Popin R."/>
            <person name="Sivonen K."/>
            <person name="Fiore M.F."/>
        </authorList>
    </citation>
    <scope>NUCLEOTIDE SEQUENCE [LARGE SCALE GENOMIC DNA]</scope>
    <source>
        <strain evidence="1 2">CCIBt3594</strain>
    </source>
</reference>